<gene>
    <name evidence="1" type="primary">PeluOrf-138</name>
</gene>
<keyword evidence="2" id="KW-1185">Reference proteome</keyword>
<name>A0A0M3WPD4_9ABAC</name>
<organism evidence="1 2">
    <name type="scientific">Perigonia lusca single nucleopolyhedrovirus</name>
    <dbReference type="NCBI Taxonomy" id="1675865"/>
    <lineage>
        <taxon>Viruses</taxon>
        <taxon>Viruses incertae sedis</taxon>
        <taxon>Naldaviricetes</taxon>
        <taxon>Lefavirales</taxon>
        <taxon>Baculoviridae</taxon>
        <taxon>Alphabaculovirus</taxon>
        <taxon>Alphabaculovirus peluscae</taxon>
        <taxon>Perigonia lusca nucleopolyhedrovirus</taxon>
    </lineage>
</organism>
<sequence length="224" mass="25672">MSTLRNKNLVKSMQQREQAQRNQTIHIEDLRKISQAFVILKESNLKLNRMLKTLSAQYDDKYKIKIQRLRAIIAKKNRKIRSLRNECFLQNTTDNKRHILIGRQNSNIIFCTNVSVIDKNKDLKIIVYKLSDDPSVDKSVCVSIAKTKYKNKIVRVSNKQVEFCDTADADNFEEDIKRMFIHDEFCVEEDDINNSAVSLSSLSLNAATASSSSSSSWSSSSSEL</sequence>
<dbReference type="OrthoDB" id="12495at10239"/>
<dbReference type="EMBL" id="KM596836">
    <property type="protein sequence ID" value="AKN80686.1"/>
    <property type="molecule type" value="Genomic_DNA"/>
</dbReference>
<dbReference type="RefSeq" id="YP_009165738.1">
    <property type="nucleotide sequence ID" value="NC_027923.1"/>
</dbReference>
<proteinExistence type="predicted"/>
<accession>A0A0M3WPD4</accession>
<protein>
    <submittedName>
        <fullName evidence="1">Uncharacterized protein</fullName>
    </submittedName>
</protein>
<reference evidence="1 2" key="1">
    <citation type="journal article" date="2016" name="Sci. Rep.">
        <title>Genome sequence of Perigonia lusca single nucleopolyhedrovirus: insights into the evolution of a nucleotide metabolism enzyme in the family Baculoviridae.</title>
        <authorList>
            <person name="Ardisson-Araujo D.M."/>
            <person name="Lima R.N."/>
            <person name="Melo F.L."/>
            <person name="Clem R.J."/>
            <person name="Huang N."/>
            <person name="Bao S.N."/>
            <person name="Sosa-Gomez D.R."/>
            <person name="Ribeiro B.M."/>
        </authorList>
    </citation>
    <scope>NUCLEOTIDE SEQUENCE [LARGE SCALE GENOMIC DNA]</scope>
</reference>
<evidence type="ECO:0000313" key="1">
    <source>
        <dbReference type="EMBL" id="AKN80686.1"/>
    </source>
</evidence>
<dbReference type="KEGG" id="vg:26040116"/>
<dbReference type="GeneID" id="26040116"/>
<dbReference type="Proteomes" id="UP000204667">
    <property type="component" value="Segment"/>
</dbReference>
<evidence type="ECO:0000313" key="2">
    <source>
        <dbReference type="Proteomes" id="UP000204667"/>
    </source>
</evidence>